<dbReference type="InterPro" id="IPR052898">
    <property type="entry name" value="ACAD10-like"/>
</dbReference>
<dbReference type="SFLD" id="SFLDS00003">
    <property type="entry name" value="Haloacid_Dehalogenase"/>
    <property type="match status" value="1"/>
</dbReference>
<organism evidence="1 2">
    <name type="scientific">Paraconexibacter algicola</name>
    <dbReference type="NCBI Taxonomy" id="2133960"/>
    <lineage>
        <taxon>Bacteria</taxon>
        <taxon>Bacillati</taxon>
        <taxon>Actinomycetota</taxon>
        <taxon>Thermoleophilia</taxon>
        <taxon>Solirubrobacterales</taxon>
        <taxon>Paraconexibacteraceae</taxon>
        <taxon>Paraconexibacter</taxon>
    </lineage>
</organism>
<dbReference type="RefSeq" id="WP_107568685.1">
    <property type="nucleotide sequence ID" value="NZ_PYYB01000001.1"/>
</dbReference>
<gene>
    <name evidence="1" type="ORF">C7Y72_10485</name>
</gene>
<reference evidence="1 2" key="1">
    <citation type="submission" date="2018-03" db="EMBL/GenBank/DDBJ databases">
        <title>Aquarubrobacter algicola gen. nov., sp. nov., a novel actinobacterium isolated from shallow eutrophic lake during the end of cyanobacterial harmful algal blooms.</title>
        <authorList>
            <person name="Chun S.J."/>
        </authorList>
    </citation>
    <scope>NUCLEOTIDE SEQUENCE [LARGE SCALE GENOMIC DNA]</scope>
    <source>
        <strain evidence="1 2">Seoho-28</strain>
    </source>
</reference>
<keyword evidence="2" id="KW-1185">Reference proteome</keyword>
<evidence type="ECO:0000313" key="1">
    <source>
        <dbReference type="EMBL" id="PTL60041.1"/>
    </source>
</evidence>
<dbReference type="Gene3D" id="3.40.50.1000">
    <property type="entry name" value="HAD superfamily/HAD-like"/>
    <property type="match status" value="1"/>
</dbReference>
<name>A0A2T4ULD8_9ACTN</name>
<sequence>MPSPPQALLIDFGGVLTTDVHESFGAFCRAAGGRGDEIARAFRESAAARELLVERETGRLSETAYEERFSALLRADGLDVPATGLLAGMTAALRRDDAMWDVVDAVRAAGVPCVLVSNALDDASYEGYDLDRHFDAVVLSHAPDVACRKPSRRIYALAAARVGVDVARCVMVDDLQQNLDGAARLGVHGVLHRRADETAPVLRAVFGLEPGG</sequence>
<accession>A0A2T4ULD8</accession>
<dbReference type="GO" id="GO:0016787">
    <property type="term" value="F:hydrolase activity"/>
    <property type="evidence" value="ECO:0007669"/>
    <property type="project" value="UniProtKB-KW"/>
</dbReference>
<evidence type="ECO:0000313" key="2">
    <source>
        <dbReference type="Proteomes" id="UP000240739"/>
    </source>
</evidence>
<dbReference type="OrthoDB" id="9795007at2"/>
<dbReference type="PANTHER" id="PTHR47829">
    <property type="entry name" value="HYDROLASE, PUTATIVE (AFU_ORTHOLOGUE AFUA_1G12880)-RELATED"/>
    <property type="match status" value="1"/>
</dbReference>
<proteinExistence type="predicted"/>
<dbReference type="InterPro" id="IPR036412">
    <property type="entry name" value="HAD-like_sf"/>
</dbReference>
<dbReference type="SFLD" id="SFLDG01129">
    <property type="entry name" value="C1.5:_HAD__Beta-PGM__Phosphata"/>
    <property type="match status" value="1"/>
</dbReference>
<keyword evidence="1" id="KW-0378">Hydrolase</keyword>
<dbReference type="PANTHER" id="PTHR47829:SF1">
    <property type="entry name" value="HAD FAMILY PHOSPHATASE"/>
    <property type="match status" value="1"/>
</dbReference>
<dbReference type="Proteomes" id="UP000240739">
    <property type="component" value="Unassembled WGS sequence"/>
</dbReference>
<dbReference type="AlphaFoldDB" id="A0A2T4ULD8"/>
<dbReference type="InterPro" id="IPR006439">
    <property type="entry name" value="HAD-SF_hydro_IA"/>
</dbReference>
<dbReference type="Pfam" id="PF00702">
    <property type="entry name" value="Hydrolase"/>
    <property type="match status" value="1"/>
</dbReference>
<comment type="caution">
    <text evidence="1">The sequence shown here is derived from an EMBL/GenBank/DDBJ whole genome shotgun (WGS) entry which is preliminary data.</text>
</comment>
<dbReference type="InterPro" id="IPR023214">
    <property type="entry name" value="HAD_sf"/>
</dbReference>
<dbReference type="EMBL" id="PYYB01000001">
    <property type="protein sequence ID" value="PTL60041.1"/>
    <property type="molecule type" value="Genomic_DNA"/>
</dbReference>
<protein>
    <submittedName>
        <fullName evidence="1">HAD family hydrolase</fullName>
    </submittedName>
</protein>
<dbReference type="NCBIfam" id="TIGR01509">
    <property type="entry name" value="HAD-SF-IA-v3"/>
    <property type="match status" value="1"/>
</dbReference>
<dbReference type="SUPFAM" id="SSF56784">
    <property type="entry name" value="HAD-like"/>
    <property type="match status" value="1"/>
</dbReference>